<dbReference type="KEGG" id="hdt:HYPDE_27033"/>
<feature type="signal peptide" evidence="1">
    <location>
        <begin position="1"/>
        <end position="24"/>
    </location>
</feature>
<dbReference type="eggNOG" id="ENOG502ZJM2">
    <property type="taxonomic scope" value="Bacteria"/>
</dbReference>
<accession>N0B4F0</accession>
<gene>
    <name evidence="2" type="ORF">HYPDE_27033</name>
</gene>
<dbReference type="GO" id="GO:0016020">
    <property type="term" value="C:membrane"/>
    <property type="evidence" value="ECO:0007669"/>
    <property type="project" value="InterPro"/>
</dbReference>
<keyword evidence="1" id="KW-0732">Signal</keyword>
<dbReference type="AlphaFoldDB" id="N0B4F0"/>
<dbReference type="Proteomes" id="UP000005952">
    <property type="component" value="Chromosome"/>
</dbReference>
<dbReference type="PROSITE" id="PS51257">
    <property type="entry name" value="PROKAR_LIPOPROTEIN"/>
    <property type="match status" value="1"/>
</dbReference>
<keyword evidence="3" id="KW-1185">Reference proteome</keyword>
<evidence type="ECO:0000313" key="2">
    <source>
        <dbReference type="EMBL" id="AGK57087.1"/>
    </source>
</evidence>
<dbReference type="OrthoDB" id="7060861at2"/>
<dbReference type="EMBL" id="CP005587">
    <property type="protein sequence ID" value="AGK57087.1"/>
    <property type="molecule type" value="Genomic_DNA"/>
</dbReference>
<evidence type="ECO:0000313" key="3">
    <source>
        <dbReference type="Proteomes" id="UP000005952"/>
    </source>
</evidence>
<dbReference type="Pfam" id="PF00839">
    <property type="entry name" value="Cys_rich_FGFR"/>
    <property type="match status" value="1"/>
</dbReference>
<evidence type="ECO:0000256" key="1">
    <source>
        <dbReference type="SAM" id="SignalP"/>
    </source>
</evidence>
<name>N0B4F0_9HYPH</name>
<dbReference type="STRING" id="670307.HYPDE_27033"/>
<evidence type="ECO:0008006" key="4">
    <source>
        <dbReference type="Google" id="ProtNLM"/>
    </source>
</evidence>
<proteinExistence type="predicted"/>
<organism evidence="2 3">
    <name type="scientific">Hyphomicrobium denitrificans 1NES1</name>
    <dbReference type="NCBI Taxonomy" id="670307"/>
    <lineage>
        <taxon>Bacteria</taxon>
        <taxon>Pseudomonadati</taxon>
        <taxon>Pseudomonadota</taxon>
        <taxon>Alphaproteobacteria</taxon>
        <taxon>Hyphomicrobiales</taxon>
        <taxon>Hyphomicrobiaceae</taxon>
        <taxon>Hyphomicrobium</taxon>
    </lineage>
</organism>
<sequence length="80" mass="8121">MLQTISKGLVAAITATLLSSTAFAQTGPVATACKDDIPKYCAGKKHGQGEVRACLEANKDKVSAACKKALDTTGPGRGQG</sequence>
<dbReference type="HOGENOM" id="CLU_145244_2_0_5"/>
<protein>
    <recommendedName>
        <fullName evidence="4">Cysteine rich repeat-containing protein</fullName>
    </recommendedName>
</protein>
<dbReference type="InterPro" id="IPR001893">
    <property type="entry name" value="Cys-rich_GLG1_repeat"/>
</dbReference>
<reference evidence="2 3" key="1">
    <citation type="journal article" date="2013" name="Genome Announc.">
        <title>Genome sequences for three denitrifying bacterial strains isolated from a uranium- and nitrate-contaminated subsurface environment.</title>
        <authorList>
            <person name="Venkatramanan R."/>
            <person name="Prakash O."/>
            <person name="Woyke T."/>
            <person name="Chain P."/>
            <person name="Goodwin L.A."/>
            <person name="Watson D."/>
            <person name="Brooks S."/>
            <person name="Kostka J.E."/>
            <person name="Green S.J."/>
        </authorList>
    </citation>
    <scope>NUCLEOTIDE SEQUENCE [LARGE SCALE GENOMIC DNA]</scope>
    <source>
        <strain evidence="2 3">1NES1</strain>
    </source>
</reference>
<dbReference type="RefSeq" id="WP_015597124.1">
    <property type="nucleotide sequence ID" value="NC_021172.1"/>
</dbReference>
<feature type="chain" id="PRO_5004105159" description="Cysteine rich repeat-containing protein" evidence="1">
    <location>
        <begin position="25"/>
        <end position="80"/>
    </location>
</feature>